<proteinExistence type="inferred from homology"/>
<feature type="repeat" description="PPR" evidence="3">
    <location>
        <begin position="15"/>
        <end position="49"/>
    </location>
</feature>
<sequence>METTGKMIEGGCEPDIVTYSTLISCACRDGKVQEAEKLLKQGLCLLVEMTECGHKPDLVTYGALIHGLVVSSEVNVALTIRDKMIERGVLPNA</sequence>
<feature type="non-terminal residue" evidence="4">
    <location>
        <position position="93"/>
    </location>
</feature>
<reference evidence="4 5" key="1">
    <citation type="submission" date="2024-11" db="EMBL/GenBank/DDBJ databases">
        <title>A near-complete genome assembly of Cinchona calisaya.</title>
        <authorList>
            <person name="Lian D.C."/>
            <person name="Zhao X.W."/>
            <person name="Wei L."/>
        </authorList>
    </citation>
    <scope>NUCLEOTIDE SEQUENCE [LARGE SCALE GENOMIC DNA]</scope>
    <source>
        <tissue evidence="4">Nenye</tissue>
    </source>
</reference>
<evidence type="ECO:0008006" key="6">
    <source>
        <dbReference type="Google" id="ProtNLM"/>
    </source>
</evidence>
<dbReference type="EMBL" id="JBJUIK010000010">
    <property type="protein sequence ID" value="KAL3516198.1"/>
    <property type="molecule type" value="Genomic_DNA"/>
</dbReference>
<evidence type="ECO:0000256" key="2">
    <source>
        <dbReference type="ARBA" id="ARBA00022737"/>
    </source>
</evidence>
<comment type="caution">
    <text evidence="4">The sequence shown here is derived from an EMBL/GenBank/DDBJ whole genome shotgun (WGS) entry which is preliminary data.</text>
</comment>
<evidence type="ECO:0000313" key="5">
    <source>
        <dbReference type="Proteomes" id="UP001630127"/>
    </source>
</evidence>
<keyword evidence="5" id="KW-1185">Reference proteome</keyword>
<dbReference type="PANTHER" id="PTHR47941">
    <property type="entry name" value="PENTATRICOPEPTIDE REPEAT-CONTAINING PROTEIN 3, MITOCHONDRIAL"/>
    <property type="match status" value="1"/>
</dbReference>
<dbReference type="Gene3D" id="1.25.40.10">
    <property type="entry name" value="Tetratricopeptide repeat domain"/>
    <property type="match status" value="1"/>
</dbReference>
<evidence type="ECO:0000256" key="3">
    <source>
        <dbReference type="PROSITE-ProRule" id="PRU00708"/>
    </source>
</evidence>
<dbReference type="PROSITE" id="PS51375">
    <property type="entry name" value="PPR"/>
    <property type="match status" value="2"/>
</dbReference>
<evidence type="ECO:0000313" key="4">
    <source>
        <dbReference type="EMBL" id="KAL3516198.1"/>
    </source>
</evidence>
<protein>
    <recommendedName>
        <fullName evidence="6">Pentatricopeptide repeat-containing protein</fullName>
    </recommendedName>
</protein>
<dbReference type="InterPro" id="IPR011990">
    <property type="entry name" value="TPR-like_helical_dom_sf"/>
</dbReference>
<dbReference type="AlphaFoldDB" id="A0ABD2ZEN8"/>
<comment type="similarity">
    <text evidence="1">Belongs to the PPR family. P subfamily.</text>
</comment>
<dbReference type="InterPro" id="IPR002885">
    <property type="entry name" value="PPR_rpt"/>
</dbReference>
<dbReference type="Pfam" id="PF12854">
    <property type="entry name" value="PPR_1"/>
    <property type="match status" value="1"/>
</dbReference>
<feature type="repeat" description="PPR" evidence="3">
    <location>
        <begin position="57"/>
        <end position="91"/>
    </location>
</feature>
<evidence type="ECO:0000256" key="1">
    <source>
        <dbReference type="ARBA" id="ARBA00007626"/>
    </source>
</evidence>
<dbReference type="NCBIfam" id="TIGR00756">
    <property type="entry name" value="PPR"/>
    <property type="match status" value="2"/>
</dbReference>
<dbReference type="Proteomes" id="UP001630127">
    <property type="component" value="Unassembled WGS sequence"/>
</dbReference>
<accession>A0ABD2ZEN8</accession>
<organism evidence="4 5">
    <name type="scientific">Cinchona calisaya</name>
    <dbReference type="NCBI Taxonomy" id="153742"/>
    <lineage>
        <taxon>Eukaryota</taxon>
        <taxon>Viridiplantae</taxon>
        <taxon>Streptophyta</taxon>
        <taxon>Embryophyta</taxon>
        <taxon>Tracheophyta</taxon>
        <taxon>Spermatophyta</taxon>
        <taxon>Magnoliopsida</taxon>
        <taxon>eudicotyledons</taxon>
        <taxon>Gunneridae</taxon>
        <taxon>Pentapetalae</taxon>
        <taxon>asterids</taxon>
        <taxon>lamiids</taxon>
        <taxon>Gentianales</taxon>
        <taxon>Rubiaceae</taxon>
        <taxon>Cinchonoideae</taxon>
        <taxon>Cinchoneae</taxon>
        <taxon>Cinchona</taxon>
    </lineage>
</organism>
<gene>
    <name evidence="4" type="ORF">ACH5RR_023100</name>
</gene>
<keyword evidence="2" id="KW-0677">Repeat</keyword>
<dbReference type="Pfam" id="PF13812">
    <property type="entry name" value="PPR_3"/>
    <property type="match status" value="1"/>
</dbReference>
<dbReference type="PROSITE" id="PS51257">
    <property type="entry name" value="PROKAR_LIPOPROTEIN"/>
    <property type="match status" value="1"/>
</dbReference>
<name>A0ABD2ZEN8_9GENT</name>